<dbReference type="AlphaFoldDB" id="A0A840E7J8"/>
<sequence length="623" mass="72504">MSEVRIEDFSPLFGKVSVNFIGAAGDLYEKFIRVNEIDRQKDINHLGLLSYTFNTLHHTRYDYLMIQSVISELVENSFKGTTTSQGGLRIKGVNYGGNEILKTWFLLSNLGHCKHTIGDEKALMLHAVKRRGFKSYLSKYILDKDLKVWAGKVIDRFDYIKFHHIISLYRISKIFPRNKSKQLKYTSLYKLLLMPASTIEGVTDQLKLVRLKTLYSNIRTLSIIALDTQNSHLPVSIDILSTILSFDFNVDKFQGRKLSQLYDPLTNLLYDKLYLSTQAQTLQRSYEVRALNNLVDLSFKDIVETALLEGLSNPSITHLRHIIRKKYILAKGQKIKDHFNILQQIKSIDRSFESSIDFNSITRETVLDIYYETETFDINKIGLLLTHTVNLTQIVDRKQLLEVVAIHRPITQAIVKGLESEGIDNDKREKILLPVLGLLSHDLQQQHFRADKKFFKNISWSIIRLFIHDKFYFDLDNYHETTSFGIIYPDGTNELDKLIETEKEKFLQKNEDRVKELEHIQKATSRRFDGFTVACLDRIRIYDYSKPPSKRDVTDIDSLVIKFNQNELIVEFNETKNKRNCENRAKKDLNDKFVRILNSTAKGYRIHPVKKFGAKVRIRKTCI</sequence>
<evidence type="ECO:0000313" key="2">
    <source>
        <dbReference type="Proteomes" id="UP000576209"/>
    </source>
</evidence>
<evidence type="ECO:0000313" key="1">
    <source>
        <dbReference type="EMBL" id="MBB4081131.1"/>
    </source>
</evidence>
<dbReference type="EMBL" id="JACIFF010000015">
    <property type="protein sequence ID" value="MBB4081131.1"/>
    <property type="molecule type" value="Genomic_DNA"/>
</dbReference>
<keyword evidence="2" id="KW-1185">Reference proteome</keyword>
<comment type="caution">
    <text evidence="1">The sequence shown here is derived from an EMBL/GenBank/DDBJ whole genome shotgun (WGS) entry which is preliminary data.</text>
</comment>
<proteinExistence type="predicted"/>
<protein>
    <submittedName>
        <fullName evidence="1">Uncharacterized protein</fullName>
    </submittedName>
</protein>
<organism evidence="1 2">
    <name type="scientific">Neolewinella aquimaris</name>
    <dbReference type="NCBI Taxonomy" id="1835722"/>
    <lineage>
        <taxon>Bacteria</taxon>
        <taxon>Pseudomonadati</taxon>
        <taxon>Bacteroidota</taxon>
        <taxon>Saprospiria</taxon>
        <taxon>Saprospirales</taxon>
        <taxon>Lewinellaceae</taxon>
        <taxon>Neolewinella</taxon>
    </lineage>
</organism>
<accession>A0A840E7J8</accession>
<gene>
    <name evidence="1" type="ORF">GGR28_003778</name>
</gene>
<dbReference type="Proteomes" id="UP000576209">
    <property type="component" value="Unassembled WGS sequence"/>
</dbReference>
<dbReference type="RefSeq" id="WP_183497356.1">
    <property type="nucleotide sequence ID" value="NZ_JACIFF010000015.1"/>
</dbReference>
<reference evidence="1 2" key="1">
    <citation type="submission" date="2020-08" db="EMBL/GenBank/DDBJ databases">
        <title>Genomic Encyclopedia of Type Strains, Phase IV (KMG-IV): sequencing the most valuable type-strain genomes for metagenomic binning, comparative biology and taxonomic classification.</title>
        <authorList>
            <person name="Goeker M."/>
        </authorList>
    </citation>
    <scope>NUCLEOTIDE SEQUENCE [LARGE SCALE GENOMIC DNA]</scope>
    <source>
        <strain evidence="1 2">DSM 105137</strain>
    </source>
</reference>
<name>A0A840E7J8_9BACT</name>